<dbReference type="EMBL" id="JACTNZ010000010">
    <property type="protein sequence ID" value="KAG5528261.1"/>
    <property type="molecule type" value="Genomic_DNA"/>
</dbReference>
<reference evidence="1" key="1">
    <citation type="submission" date="2020-08" db="EMBL/GenBank/DDBJ databases">
        <title>Plant Genome Project.</title>
        <authorList>
            <person name="Zhang R.-G."/>
        </authorList>
    </citation>
    <scope>NUCLEOTIDE SEQUENCE</scope>
    <source>
        <strain evidence="1">WSP0</strain>
        <tissue evidence="1">Leaf</tissue>
    </source>
</reference>
<dbReference type="AlphaFoldDB" id="A0AAV6II59"/>
<organism evidence="1 2">
    <name type="scientific">Rhododendron griersonianum</name>
    <dbReference type="NCBI Taxonomy" id="479676"/>
    <lineage>
        <taxon>Eukaryota</taxon>
        <taxon>Viridiplantae</taxon>
        <taxon>Streptophyta</taxon>
        <taxon>Embryophyta</taxon>
        <taxon>Tracheophyta</taxon>
        <taxon>Spermatophyta</taxon>
        <taxon>Magnoliopsida</taxon>
        <taxon>eudicotyledons</taxon>
        <taxon>Gunneridae</taxon>
        <taxon>Pentapetalae</taxon>
        <taxon>asterids</taxon>
        <taxon>Ericales</taxon>
        <taxon>Ericaceae</taxon>
        <taxon>Ericoideae</taxon>
        <taxon>Rhodoreae</taxon>
        <taxon>Rhododendron</taxon>
    </lineage>
</organism>
<evidence type="ECO:0000313" key="2">
    <source>
        <dbReference type="Proteomes" id="UP000823749"/>
    </source>
</evidence>
<proteinExistence type="predicted"/>
<keyword evidence="2" id="KW-1185">Reference proteome</keyword>
<name>A0AAV6II59_9ERIC</name>
<protein>
    <submittedName>
        <fullName evidence="1">Uncharacterized protein</fullName>
    </submittedName>
</protein>
<accession>A0AAV6II59</accession>
<sequence length="365" mass="40634">MISSYPLATTIQIQRNYLAAKHLMKEAPINMSYCIQMEQDEAKLEASSWDLTLTYYLRNRSLREDYRHGWIDREEKDKFDFFEACCIAGVGFLSSVLEALGEGEPITEFNAILYLLIFDACYTLAVNDCVNLLIEPTEHLALVACTLLNSRYVNLVVWDELIHTKIYLCLAGQTYVGCHKYVSIHFGFNSDLTLVPSAALAKELPAKPVCRLTQSGCEADPQKNLFEVFPPGCDANNLMFRCTRGFTSGDETDVEVFAWDLAAKLEETPAQVEPVVKLEKEKSTESYSATTLGKGNSNGLVRLDPKAISWDGNASPDDNDECEIANNIVCRSKKKKKCAPTLIIATPSTSLPIPVCVAPSVDWKL</sequence>
<gene>
    <name evidence="1" type="ORF">RHGRI_029063</name>
</gene>
<comment type="caution">
    <text evidence="1">The sequence shown here is derived from an EMBL/GenBank/DDBJ whole genome shotgun (WGS) entry which is preliminary data.</text>
</comment>
<evidence type="ECO:0000313" key="1">
    <source>
        <dbReference type="EMBL" id="KAG5528261.1"/>
    </source>
</evidence>
<dbReference type="Proteomes" id="UP000823749">
    <property type="component" value="Chromosome 10"/>
</dbReference>